<dbReference type="Proteomes" id="UP001516464">
    <property type="component" value="Unassembled WGS sequence"/>
</dbReference>
<proteinExistence type="predicted"/>
<protein>
    <submittedName>
        <fullName evidence="1">Uncharacterized protein</fullName>
    </submittedName>
</protein>
<reference evidence="1 2" key="1">
    <citation type="submission" date="2019-01" db="EMBL/GenBank/DDBJ databases">
        <title>Genomes sequencing and comparative genomics of infectious freshwater microsporidia, Cucumispora dikerogammari and Thelohania contejeani.</title>
        <authorList>
            <person name="Cormier A."/>
            <person name="Giraud I."/>
            <person name="Wattier R."/>
            <person name="Teixeira M."/>
            <person name="Grandjean F."/>
            <person name="Rigaud T."/>
            <person name="Cordaux R."/>
        </authorList>
    </citation>
    <scope>NUCLEOTIDE SEQUENCE [LARGE SCALE GENOMIC DNA]</scope>
    <source>
        <strain evidence="1">T1</strain>
        <tissue evidence="1">Spores</tissue>
    </source>
</reference>
<dbReference type="EMBL" id="SBIQ01000038">
    <property type="protein sequence ID" value="KAF7683959.1"/>
    <property type="molecule type" value="Genomic_DNA"/>
</dbReference>
<evidence type="ECO:0000313" key="1">
    <source>
        <dbReference type="EMBL" id="KAF7683959.1"/>
    </source>
</evidence>
<evidence type="ECO:0000313" key="2">
    <source>
        <dbReference type="Proteomes" id="UP001516464"/>
    </source>
</evidence>
<keyword evidence="2" id="KW-1185">Reference proteome</keyword>
<accession>A0ABQ7I0H2</accession>
<gene>
    <name evidence="1" type="ORF">TCON_0847</name>
</gene>
<name>A0ABQ7I0H2_9MICR</name>
<comment type="caution">
    <text evidence="1">The sequence shown here is derived from an EMBL/GenBank/DDBJ whole genome shotgun (WGS) entry which is preliminary data.</text>
</comment>
<sequence length="538" mass="64807">MYSNIAYQNQKIDIDYLCEKADLIKSHELEKIIQECTVILDNIINHYFKKVNDKILLKLQILPFETKDKKWIISYAKFVEKILSLNNKSQISINFWNYNLFQLFISNDYDFLKVLSSCIYTFFLKNESNINIANYFSIYFSKEQLPYICSYLKELNTLKIPLCIGNRMKTVDSNITFFDSSYTTFKYDENINILSLKNNVNEIITFYFYGFPDTKYLYLFKYIGVMFCDYLSCAYIEDENIIEAIPSDFVVNNFDISKLFLNNLLKDEKPKYLKRLLKRFEFYLKVLSTKDKLFMRTLKKCSNIWVEHLIYDKLKKKYTIQQKISIIHSFIFLKFPTERHNIQDLYLLLEMYDNNKCIRSNVLKTIALNENLFFRTIILEMFFYSSDIEIKKLYYTEYLPCIQSQEVKNSINNEINNICNIKLRQISVKLLFKTYNHLSLFELLYFKIKADKTAFFSFNNLAVFLNSYEKYLLICDKGFTYLTTQKFKFIFIITRLKVLLKQLYPEHFKLFFNYKIIGKIFKATKLYFPNYYKLFPLN</sequence>
<organism evidence="1 2">
    <name type="scientific">Astathelohania contejeani</name>
    <dbReference type="NCBI Taxonomy" id="164912"/>
    <lineage>
        <taxon>Eukaryota</taxon>
        <taxon>Fungi</taxon>
        <taxon>Fungi incertae sedis</taxon>
        <taxon>Microsporidia</taxon>
        <taxon>Astathelohaniidae</taxon>
        <taxon>Astathelohania</taxon>
    </lineage>
</organism>